<name>A0A974BJ03_SEDHY</name>
<feature type="transmembrane region" description="Helical" evidence="6">
    <location>
        <begin position="447"/>
        <end position="467"/>
    </location>
</feature>
<keyword evidence="8" id="KW-1185">Reference proteome</keyword>
<gene>
    <name evidence="7" type="primary">yfcC</name>
    <name evidence="7" type="ORF">HZF24_07535</name>
</gene>
<dbReference type="Proteomes" id="UP000611629">
    <property type="component" value="Unassembled WGS sequence"/>
</dbReference>
<comment type="subcellular location">
    <subcellularLocation>
        <location evidence="1">Cell membrane</location>
        <topology evidence="1">Multi-pass membrane protein</topology>
    </subcellularLocation>
</comment>
<keyword evidence="3 6" id="KW-0812">Transmembrane</keyword>
<evidence type="ECO:0000313" key="8">
    <source>
        <dbReference type="Proteomes" id="UP000611629"/>
    </source>
</evidence>
<evidence type="ECO:0000313" key="7">
    <source>
        <dbReference type="EMBL" id="NYB73992.1"/>
    </source>
</evidence>
<dbReference type="EMBL" id="JACBNQ010000005">
    <property type="protein sequence ID" value="NYB73992.1"/>
    <property type="molecule type" value="Genomic_DNA"/>
</dbReference>
<feature type="transmembrane region" description="Helical" evidence="6">
    <location>
        <begin position="81"/>
        <end position="102"/>
    </location>
</feature>
<feature type="transmembrane region" description="Helical" evidence="6">
    <location>
        <begin position="149"/>
        <end position="166"/>
    </location>
</feature>
<keyword evidence="2" id="KW-1003">Cell membrane</keyword>
<evidence type="ECO:0000256" key="4">
    <source>
        <dbReference type="ARBA" id="ARBA00022989"/>
    </source>
</evidence>
<keyword evidence="5 6" id="KW-0472">Membrane</keyword>
<feature type="transmembrane region" description="Helical" evidence="6">
    <location>
        <begin position="320"/>
        <end position="340"/>
    </location>
</feature>
<dbReference type="GO" id="GO:0005886">
    <property type="term" value="C:plasma membrane"/>
    <property type="evidence" value="ECO:0007669"/>
    <property type="project" value="UniProtKB-SubCell"/>
</dbReference>
<keyword evidence="4 6" id="KW-1133">Transmembrane helix</keyword>
<feature type="transmembrane region" description="Helical" evidence="6">
    <location>
        <begin position="421"/>
        <end position="440"/>
    </location>
</feature>
<feature type="transmembrane region" description="Helical" evidence="6">
    <location>
        <begin position="20"/>
        <end position="37"/>
    </location>
</feature>
<dbReference type="PANTHER" id="PTHR43652:SF6">
    <property type="entry name" value="ARGININE REPRESSOR"/>
    <property type="match status" value="1"/>
</dbReference>
<dbReference type="AlphaFoldDB" id="A0A974BJ03"/>
<feature type="transmembrane region" description="Helical" evidence="6">
    <location>
        <begin position="291"/>
        <end position="308"/>
    </location>
</feature>
<feature type="transmembrane region" description="Helical" evidence="6">
    <location>
        <begin position="123"/>
        <end position="143"/>
    </location>
</feature>
<reference evidence="7" key="1">
    <citation type="submission" date="2020-07" db="EMBL/GenBank/DDBJ databases">
        <title>Genomic analysis of a strain of Sedimentibacter Hydroxybenzoicus DSM7310.</title>
        <authorList>
            <person name="Ma S."/>
        </authorList>
    </citation>
    <scope>NUCLEOTIDE SEQUENCE</scope>
    <source>
        <strain evidence="7">DSM 7310</strain>
    </source>
</reference>
<dbReference type="PANTHER" id="PTHR43652">
    <property type="entry name" value="BASIC AMINO ACID ANTIPORTER YFCC-RELATED"/>
    <property type="match status" value="1"/>
</dbReference>
<comment type="caution">
    <text evidence="7">The sequence shown here is derived from an EMBL/GenBank/DDBJ whole genome shotgun (WGS) entry which is preliminary data.</text>
</comment>
<evidence type="ECO:0000256" key="6">
    <source>
        <dbReference type="SAM" id="Phobius"/>
    </source>
</evidence>
<dbReference type="Pfam" id="PF03606">
    <property type="entry name" value="DcuC"/>
    <property type="match status" value="1"/>
</dbReference>
<feature type="transmembrane region" description="Helical" evidence="6">
    <location>
        <begin position="173"/>
        <end position="192"/>
    </location>
</feature>
<proteinExistence type="predicted"/>
<feature type="transmembrane region" description="Helical" evidence="6">
    <location>
        <begin position="204"/>
        <end position="226"/>
    </location>
</feature>
<dbReference type="RefSeq" id="WP_179237681.1">
    <property type="nucleotide sequence ID" value="NZ_JACBNQ010000005.1"/>
</dbReference>
<dbReference type="InterPro" id="IPR051679">
    <property type="entry name" value="DASS-Related_Transporters"/>
</dbReference>
<evidence type="ECO:0000256" key="3">
    <source>
        <dbReference type="ARBA" id="ARBA00022692"/>
    </source>
</evidence>
<feature type="transmembrane region" description="Helical" evidence="6">
    <location>
        <begin position="360"/>
        <end position="381"/>
    </location>
</feature>
<sequence>MTSSGKKGSFLEGLKKPNGYVIIFTLILTAMILTWLIPSGSYERVVDEASGRTVVDAESFKLVEDKTVNIFGMLKAIPKGISASGGIIAFIFIISGSVEVIRGTGALDAVIIHLVEKMKGKDTILLVLVTIIFTLLGAVFGFAEETIPFIPLVISMCLALGYDRVVGFHVVRTAAWVGFAGAFLNPFTIGVAQSIAELPMFSGLLFRIICYVVFLVIGLWFILSYAKKVKKDPTKSIIYGYEGDKDARDFEIKDVGEFTARHKLVLVVFALNIIFLIFGVIKYGWYTTELSALFLGFAMVAGFVGGFSPNEIFRYLTKGMSGVTFGALIVGFARAIVIILEEGMILDTIVFGLSQPIMGLSSSIAAAGMFIIQSFINFFIGSGSGQAAATMPIMIPLSDVLGITRQTAVLAFQFGDGITNMLWPAMIYYLAFADIPYNAWFKHILKLTVILTVAGIILVSVAQMISYGPF</sequence>
<accession>A0A974BJ03</accession>
<dbReference type="InterPro" id="IPR018385">
    <property type="entry name" value="C4_dicarb_anaerob_car-like"/>
</dbReference>
<evidence type="ECO:0000256" key="1">
    <source>
        <dbReference type="ARBA" id="ARBA00004651"/>
    </source>
</evidence>
<evidence type="ECO:0000256" key="5">
    <source>
        <dbReference type="ARBA" id="ARBA00023136"/>
    </source>
</evidence>
<evidence type="ECO:0000256" key="2">
    <source>
        <dbReference type="ARBA" id="ARBA00022475"/>
    </source>
</evidence>
<protein>
    <submittedName>
        <fullName evidence="7">Basic amino acid antiporter YfcC</fullName>
    </submittedName>
</protein>
<feature type="transmembrane region" description="Helical" evidence="6">
    <location>
        <begin position="264"/>
        <end position="285"/>
    </location>
</feature>
<organism evidence="7 8">
    <name type="scientific">Sedimentibacter hydroxybenzoicus DSM 7310</name>
    <dbReference type="NCBI Taxonomy" id="1123245"/>
    <lineage>
        <taxon>Bacteria</taxon>
        <taxon>Bacillati</taxon>
        <taxon>Bacillota</taxon>
        <taxon>Tissierellia</taxon>
        <taxon>Sedimentibacter</taxon>
    </lineage>
</organism>